<evidence type="ECO:0000313" key="2">
    <source>
        <dbReference type="EMBL" id="VAW30706.1"/>
    </source>
</evidence>
<evidence type="ECO:0000259" key="1">
    <source>
        <dbReference type="Pfam" id="PF03190"/>
    </source>
</evidence>
<dbReference type="SUPFAM" id="SSF48208">
    <property type="entry name" value="Six-hairpin glycosidases"/>
    <property type="match status" value="1"/>
</dbReference>
<gene>
    <name evidence="2" type="ORF">MNBD_BACTEROID07-365</name>
</gene>
<dbReference type="Pfam" id="PF03190">
    <property type="entry name" value="Thioredox_DsbH"/>
    <property type="match status" value="1"/>
</dbReference>
<dbReference type="PANTHER" id="PTHR42899:SF1">
    <property type="entry name" value="SPERMATOGENESIS-ASSOCIATED PROTEIN 20"/>
    <property type="match status" value="1"/>
</dbReference>
<feature type="domain" description="Spermatogenesis-associated protein 20-like TRX" evidence="1">
    <location>
        <begin position="31"/>
        <end position="185"/>
    </location>
</feature>
<dbReference type="InterPro" id="IPR012341">
    <property type="entry name" value="6hp_glycosidase-like_sf"/>
</dbReference>
<dbReference type="EMBL" id="UOET01000554">
    <property type="protein sequence ID" value="VAW30706.1"/>
    <property type="molecule type" value="Genomic_DNA"/>
</dbReference>
<dbReference type="GO" id="GO:0005975">
    <property type="term" value="P:carbohydrate metabolic process"/>
    <property type="evidence" value="ECO:0007669"/>
    <property type="project" value="InterPro"/>
</dbReference>
<organism evidence="2">
    <name type="scientific">hydrothermal vent metagenome</name>
    <dbReference type="NCBI Taxonomy" id="652676"/>
    <lineage>
        <taxon>unclassified sequences</taxon>
        <taxon>metagenomes</taxon>
        <taxon>ecological metagenomes</taxon>
    </lineage>
</organism>
<dbReference type="PIRSF" id="PIRSF006402">
    <property type="entry name" value="UCP006402_thioredoxin"/>
    <property type="match status" value="1"/>
</dbReference>
<accession>A0A3B0VFC7</accession>
<dbReference type="Gene3D" id="1.50.10.20">
    <property type="match status" value="1"/>
</dbReference>
<proteinExistence type="predicted"/>
<dbReference type="InterPro" id="IPR004879">
    <property type="entry name" value="Ssp411-like_TRX"/>
</dbReference>
<dbReference type="InterPro" id="IPR008928">
    <property type="entry name" value="6-hairpin_glycosidase_sf"/>
</dbReference>
<dbReference type="InterPro" id="IPR024705">
    <property type="entry name" value="Ssp411"/>
</dbReference>
<dbReference type="PROSITE" id="PS51257">
    <property type="entry name" value="PROKAR_LIPOPROTEIN"/>
    <property type="match status" value="1"/>
</dbReference>
<dbReference type="AlphaFoldDB" id="A0A3B0VFC7"/>
<dbReference type="InterPro" id="IPR036249">
    <property type="entry name" value="Thioredoxin-like_sf"/>
</dbReference>
<dbReference type="PANTHER" id="PTHR42899">
    <property type="entry name" value="SPERMATOGENESIS-ASSOCIATED PROTEIN 20"/>
    <property type="match status" value="1"/>
</dbReference>
<sequence length="697" mass="80294">MRKLFYLILFLTFSSCNAQQKPMNVKHHPYTNHLIYESSPYLLQHAHNPVNWYPWGKEAFEKARKENKLVLVSVGYAACHWCHVMEKESFENVEVAKLMNDNFVCIKVDREQRPDVDHQYMDAVQLLTGRGGWPLNCFTLPDGRPVWGGTYFPQKQWISALTQLSRLWKTEPQKMIQQAEQISQGIRQNNLLRLSTADQPFKKEGIEKALTLWQKHFDMKWGGNTGAPKFPMPSTYRFLLNEYYHNQDKSLLHFVELSLDKMAQGGIYDHLGGGFARYSTDSHWKVPHFEKMLYDNAQLLQLYSEAYRLTHKPLYKQVVYQTVNFLKRELLSPEGGFYASLDADSDGGEGNFYIWTKKETDSLLGEDAPLFNAYYSITASGNWENGKNVLFVQKGLKEVAETFHLLPQEAEGKLTASRQKLFDVRSHRPRPNTDTKVLTSWNALTISGLLSAYGAFGDPLFLDIAEKTGNFIRAHRMEANGKLWRDRRNKKEWVPAFLDDYAFTTQAFFDLYHYTFDERWLLSAQQVVHYAQLHFYDKATDMFLYAAGEEGPAIQPKTEITDNVIPSSNSAMALVLAQAGVYFENDDDSKIARNMIEKVYPALLKNLPYYSNWALLLNSYLYPSQEVVFAGKNALKLNREFERNYTTALVAGSLGKSETPLLKDRFIPGKTLIYVCENKTCKLPVKTVKEALLLLRK</sequence>
<dbReference type="Gene3D" id="3.40.30.10">
    <property type="entry name" value="Glutaredoxin"/>
    <property type="match status" value="1"/>
</dbReference>
<dbReference type="CDD" id="cd02955">
    <property type="entry name" value="SSP411"/>
    <property type="match status" value="1"/>
</dbReference>
<reference evidence="2" key="1">
    <citation type="submission" date="2018-06" db="EMBL/GenBank/DDBJ databases">
        <authorList>
            <person name="Zhirakovskaya E."/>
        </authorList>
    </citation>
    <scope>NUCLEOTIDE SEQUENCE</scope>
</reference>
<dbReference type="SUPFAM" id="SSF52833">
    <property type="entry name" value="Thioredoxin-like"/>
    <property type="match status" value="1"/>
</dbReference>
<protein>
    <submittedName>
        <fullName evidence="2">Uncharacterized protein YyaL</fullName>
    </submittedName>
</protein>
<name>A0A3B0VFC7_9ZZZZ</name>
<dbReference type="Gene3D" id="1.50.10.10">
    <property type="match status" value="1"/>
</dbReference>